<dbReference type="Pfam" id="PF21990">
    <property type="entry name" value="SH2_1"/>
    <property type="match status" value="1"/>
</dbReference>
<dbReference type="SMART" id="SM00295">
    <property type="entry name" value="B41"/>
    <property type="match status" value="1"/>
</dbReference>
<dbReference type="Pfam" id="PF17887">
    <property type="entry name" value="Jak1_Phl"/>
    <property type="match status" value="1"/>
</dbReference>
<dbReference type="PROSITE" id="PS00107">
    <property type="entry name" value="PROTEIN_KINASE_ATP"/>
    <property type="match status" value="1"/>
</dbReference>
<comment type="catalytic activity">
    <reaction evidence="9 13">
        <text>L-tyrosyl-[protein] + ATP = O-phospho-L-tyrosyl-[protein] + ADP + H(+)</text>
        <dbReference type="Rhea" id="RHEA:10596"/>
        <dbReference type="Rhea" id="RHEA-COMP:10136"/>
        <dbReference type="Rhea" id="RHEA-COMP:20101"/>
        <dbReference type="ChEBI" id="CHEBI:15378"/>
        <dbReference type="ChEBI" id="CHEBI:30616"/>
        <dbReference type="ChEBI" id="CHEBI:46858"/>
        <dbReference type="ChEBI" id="CHEBI:61978"/>
        <dbReference type="ChEBI" id="CHEBI:456216"/>
        <dbReference type="EC" id="2.7.10.2"/>
    </reaction>
</comment>
<keyword evidence="2 13" id="KW-0808">Transferase</keyword>
<dbReference type="GO" id="GO:0004715">
    <property type="term" value="F:non-membrane spanning protein tyrosine kinase activity"/>
    <property type="evidence" value="ECO:0007669"/>
    <property type="project" value="UniProtKB-EC"/>
</dbReference>
<dbReference type="GO" id="GO:0030154">
    <property type="term" value="P:cell differentiation"/>
    <property type="evidence" value="ECO:0007669"/>
    <property type="project" value="TreeGrafter"/>
</dbReference>
<feature type="domain" description="FERM" evidence="16">
    <location>
        <begin position="25"/>
        <end position="467"/>
    </location>
</feature>
<evidence type="ECO:0000256" key="8">
    <source>
        <dbReference type="ARBA" id="ARBA00023137"/>
    </source>
</evidence>
<dbReference type="InterPro" id="IPR000719">
    <property type="entry name" value="Prot_kinase_dom"/>
</dbReference>
<dbReference type="InterPro" id="IPR017441">
    <property type="entry name" value="Protein_kinase_ATP_BS"/>
</dbReference>
<evidence type="ECO:0000256" key="9">
    <source>
        <dbReference type="ARBA" id="ARBA00051245"/>
    </source>
</evidence>
<dbReference type="PROSITE" id="PS50057">
    <property type="entry name" value="FERM_3"/>
    <property type="match status" value="1"/>
</dbReference>
<dbReference type="EMBL" id="HAEJ01017970">
    <property type="protein sequence ID" value="SBS58427.1"/>
    <property type="molecule type" value="Transcribed_RNA"/>
</dbReference>
<dbReference type="InterPro" id="IPR041381">
    <property type="entry name" value="JAK1-3/TYK2_PHL_dom"/>
</dbReference>
<dbReference type="PROSITE" id="PS50011">
    <property type="entry name" value="PROTEIN_KINASE_DOM"/>
    <property type="match status" value="2"/>
</dbReference>
<dbReference type="SUPFAM" id="SSF56112">
    <property type="entry name" value="Protein kinase-like (PK-like)"/>
    <property type="match status" value="2"/>
</dbReference>
<dbReference type="InterPro" id="IPR051286">
    <property type="entry name" value="JAK"/>
</dbReference>
<dbReference type="CTD" id="7297"/>
<evidence type="ECO:0000256" key="10">
    <source>
        <dbReference type="PIRSR" id="PIRSR000636-1"/>
    </source>
</evidence>
<dbReference type="FunFam" id="1.10.510.10:FF:000114">
    <property type="entry name" value="Tyrosine-protein kinase JAK2"/>
    <property type="match status" value="1"/>
</dbReference>
<dbReference type="KEGG" id="nfu:107378360"/>
<dbReference type="GO" id="GO:0060397">
    <property type="term" value="P:growth hormone receptor signaling pathway via JAK-STAT"/>
    <property type="evidence" value="ECO:0007669"/>
    <property type="project" value="TreeGrafter"/>
</dbReference>
<dbReference type="InterPro" id="IPR001245">
    <property type="entry name" value="Ser-Thr/Tyr_kinase_cat_dom"/>
</dbReference>
<feature type="domain" description="Protein kinase" evidence="15">
    <location>
        <begin position="629"/>
        <end position="902"/>
    </location>
</feature>
<evidence type="ECO:0000256" key="12">
    <source>
        <dbReference type="PROSITE-ProRule" id="PRU10141"/>
    </source>
</evidence>
<keyword evidence="6 11" id="KW-0067">ATP-binding</keyword>
<dbReference type="GO" id="GO:0005524">
    <property type="term" value="F:ATP binding"/>
    <property type="evidence" value="ECO:0007669"/>
    <property type="project" value="UniProtKB-UniRule"/>
</dbReference>
<reference evidence="18" key="2">
    <citation type="submission" date="2016-06" db="EMBL/GenBank/DDBJ databases">
        <title>The genome of a short-lived fish provides insights into sex chromosome evolution and the genetic control of aging.</title>
        <authorList>
            <person name="Reichwald K."/>
            <person name="Felder M."/>
            <person name="Petzold A."/>
            <person name="Koch P."/>
            <person name="Groth M."/>
            <person name="Platzer M."/>
        </authorList>
    </citation>
    <scope>NUCLEOTIDE SEQUENCE</scope>
    <source>
        <tissue evidence="18">Brain</tissue>
    </source>
</reference>
<reference evidence="17" key="3">
    <citation type="submission" date="2020-03" db="EMBL/GenBank/DDBJ databases">
        <title>Intra-Species Differences in Population Size shape Life History and Genome Evolution.</title>
        <authorList>
            <person name="Willemsen D."/>
            <person name="Cui R."/>
            <person name="Valenzano D.R."/>
        </authorList>
    </citation>
    <scope>NUCLEOTIDE SEQUENCE</scope>
    <source>
        <strain evidence="17">GRZ</strain>
        <tissue evidence="17">Whole</tissue>
    </source>
</reference>
<dbReference type="PIRSF" id="PIRSF000636">
    <property type="entry name" value="TyrPK_Jak"/>
    <property type="match status" value="1"/>
</dbReference>
<feature type="domain" description="Protein kinase" evidence="15">
    <location>
        <begin position="927"/>
        <end position="1213"/>
    </location>
</feature>
<dbReference type="InterPro" id="IPR008266">
    <property type="entry name" value="Tyr_kinase_AS"/>
</dbReference>
<dbReference type="PROSITE" id="PS00109">
    <property type="entry name" value="PROTEIN_KINASE_TYR"/>
    <property type="match status" value="1"/>
</dbReference>
<keyword evidence="5 13" id="KW-0418">Kinase</keyword>
<evidence type="ECO:0000256" key="14">
    <source>
        <dbReference type="SAM" id="MobiDB-lite"/>
    </source>
</evidence>
<feature type="region of interest" description="Disordered" evidence="14">
    <location>
        <begin position="330"/>
        <end position="356"/>
    </location>
</feature>
<feature type="active site" description="Proton acceptor" evidence="10">
    <location>
        <position position="1052"/>
    </location>
</feature>
<evidence type="ECO:0000313" key="17">
    <source>
        <dbReference type="EMBL" id="KAF7225610.1"/>
    </source>
</evidence>
<evidence type="ECO:0000256" key="1">
    <source>
        <dbReference type="ARBA" id="ARBA00022553"/>
    </source>
</evidence>
<dbReference type="PANTHER" id="PTHR45807:SF6">
    <property type="entry name" value="NON-RECEPTOR TYROSINE-PROTEIN KINASE TYK2"/>
    <property type="match status" value="1"/>
</dbReference>
<feature type="binding site" evidence="11 12">
    <location>
        <position position="960"/>
    </location>
    <ligand>
        <name>ATP</name>
        <dbReference type="ChEBI" id="CHEBI:30616"/>
    </ligand>
</feature>
<evidence type="ECO:0000256" key="6">
    <source>
        <dbReference type="ARBA" id="ARBA00022840"/>
    </source>
</evidence>
<dbReference type="Gene3D" id="3.30.200.20">
    <property type="entry name" value="Phosphorylase Kinase, domain 1"/>
    <property type="match status" value="2"/>
</dbReference>
<dbReference type="InterPro" id="IPR036860">
    <property type="entry name" value="SH2_dom_sf"/>
</dbReference>
<dbReference type="GeneID" id="107378360"/>
<dbReference type="Pfam" id="PF18379">
    <property type="entry name" value="FERM_F1"/>
    <property type="match status" value="1"/>
</dbReference>
<keyword evidence="8 13" id="KW-0829">Tyrosine-protein kinase</keyword>
<comment type="similarity">
    <text evidence="13">Belongs to the protein kinase superfamily. Tyr protein kinase family.</text>
</comment>
<dbReference type="OrthoDB" id="1915767at2759"/>
<dbReference type="SUPFAM" id="SSF55550">
    <property type="entry name" value="SH2 domain"/>
    <property type="match status" value="1"/>
</dbReference>
<dbReference type="SUPFAM" id="SSF50729">
    <property type="entry name" value="PH domain-like"/>
    <property type="match status" value="1"/>
</dbReference>
<dbReference type="GO" id="GO:0019221">
    <property type="term" value="P:cytokine-mediated signaling pathway"/>
    <property type="evidence" value="ECO:0007669"/>
    <property type="project" value="TreeGrafter"/>
</dbReference>
<feature type="binding site" evidence="11">
    <location>
        <begin position="933"/>
        <end position="941"/>
    </location>
    <ligand>
        <name>ATP</name>
        <dbReference type="ChEBI" id="CHEBI:30616"/>
    </ligand>
</feature>
<dbReference type="GO" id="GO:0016020">
    <property type="term" value="C:membrane"/>
    <property type="evidence" value="ECO:0007669"/>
    <property type="project" value="InterPro"/>
</dbReference>
<dbReference type="Proteomes" id="UP000822369">
    <property type="component" value="Chromosome 3"/>
</dbReference>
<reference evidence="18" key="1">
    <citation type="submission" date="2016-05" db="EMBL/GenBank/DDBJ databases">
        <authorList>
            <person name="Lavstsen T."/>
            <person name="Jespersen J.S."/>
        </authorList>
    </citation>
    <scope>NUCLEOTIDE SEQUENCE</scope>
    <source>
        <tissue evidence="18">Brain</tissue>
    </source>
</reference>
<dbReference type="InterPro" id="IPR011009">
    <property type="entry name" value="Kinase-like_dom_sf"/>
</dbReference>
<accession>A0A1A8VFR2</accession>
<gene>
    <name evidence="18" type="primary">TYK2</name>
    <name evidence="17" type="synonym">tyk2</name>
    <name evidence="17" type="ORF">G4P62_004854</name>
</gene>
<protein>
    <recommendedName>
        <fullName evidence="13">Tyrosine-protein kinase</fullName>
        <ecNumber evidence="13">2.7.10.2</ecNumber>
    </recommendedName>
</protein>
<dbReference type="InterPro" id="IPR041155">
    <property type="entry name" value="FERM_F1"/>
</dbReference>
<evidence type="ECO:0000256" key="5">
    <source>
        <dbReference type="ARBA" id="ARBA00022777"/>
    </source>
</evidence>
<dbReference type="Pfam" id="PF18377">
    <property type="entry name" value="FERM_F2"/>
    <property type="match status" value="2"/>
</dbReference>
<dbReference type="PRINTS" id="PR01823">
    <property type="entry name" value="JANUSKINASE"/>
</dbReference>
<keyword evidence="4 11" id="KW-0547">Nucleotide-binding</keyword>
<evidence type="ECO:0000256" key="2">
    <source>
        <dbReference type="ARBA" id="ARBA00022679"/>
    </source>
</evidence>
<evidence type="ECO:0000256" key="7">
    <source>
        <dbReference type="ARBA" id="ARBA00022999"/>
    </source>
</evidence>
<dbReference type="EC" id="2.7.10.2" evidence="13"/>
<evidence type="ECO:0000259" key="15">
    <source>
        <dbReference type="PROSITE" id="PS50011"/>
    </source>
</evidence>
<dbReference type="InterPro" id="IPR020635">
    <property type="entry name" value="Tyr_kinase_cat_dom"/>
</dbReference>
<dbReference type="GO" id="GO:0005829">
    <property type="term" value="C:cytosol"/>
    <property type="evidence" value="ECO:0007669"/>
    <property type="project" value="TreeGrafter"/>
</dbReference>
<feature type="compositionally biased region" description="Basic and acidic residues" evidence="14">
    <location>
        <begin position="343"/>
        <end position="353"/>
    </location>
</feature>
<dbReference type="SMART" id="SM00252">
    <property type="entry name" value="SH2"/>
    <property type="match status" value="1"/>
</dbReference>
<keyword evidence="1" id="KW-0597">Phosphoprotein</keyword>
<evidence type="ECO:0000259" key="16">
    <source>
        <dbReference type="PROSITE" id="PS50057"/>
    </source>
</evidence>
<keyword evidence="7" id="KW-0727">SH2 domain</keyword>
<dbReference type="SMART" id="SM00219">
    <property type="entry name" value="TyrKc"/>
    <property type="match status" value="2"/>
</dbReference>
<keyword evidence="3" id="KW-0677">Repeat</keyword>
<dbReference type="EMBL" id="HADY01013819">
    <property type="protein sequence ID" value="SBP52304.1"/>
    <property type="molecule type" value="Transcribed_RNA"/>
</dbReference>
<sequence>MSGKGWSRFFRTGTFPASNGPTQSQGIHVYLFSSEDGEKYLSHTSGDVTAEELCILSAKAVGITPLCHVLFALYNPQTQCWYSPNQVFTPEENSSLVLHYCMRFYFRNWHGLNEKEPSVFRYALKSGADEAGSPLLDVKSLEYLFAQSKHEFVNEVVQMEDIESEEELSRFKNESLGMAVLHLSHHAIQNKSTLQEVAGKIRSLFTLFPPVCLYGKCIFEKQKGKIISVSNGFCYCSVVVFSLLPWMSLPSFLNCIPRSFAKHLSRDNFLTKIRIRRVFSEFVRTFQQHTVDRGQLGPQEIMYKYISTLENLAPRFGTETFPVTRLELREDGDGGSSYSNASHGEEASKHSDARPATCEVMVSGTKGIQWRKIHIQKAQSNPYFRNNYLNYAKKSKHQSSQPNENATDDWTRFCDFPEITHIAITDANVCISTQDNHCMEVQMNSNQEARSLISLLDGYYRLTADAHHYLCREVAPPRVVLSEANLLHGPMHDDFVLHKLKKEAAEEGTFLVRWSALDYHRVILAVLNKNENGSAPNHKQFRIQQKGSVFSMDGWDQEFPSVKELTDCLKTFVLKSGPDSFSVRKCCLPKQGEISNLLVKRQGNEHRTHSRLPLDLTQLRFHQIKDKMIIPKEHLGRGTRTNIYLGHLLVSEDDDDDIEFNNNMERRKGIHVVLKILEESHKDIALAFFETASLMSQVSHSHLVFVHGVSVKGSENIMVEEYVEDGPLDVFLRKERTFINAQWKFVVAIQLASALSYLEAKRLVHGNVCAKNILVARSGLKPNTSPFVKLSDPGIALNVLSREERLDRIPWIAPECVDSDAPIGNAADQWSFGVTLLEICNNGDLPMSSCTLSEKECFYQQKGRLAEPSSQELAKFISMCLTYEPDARPSFRTILRDLTEIMMKNPDISPSGTLAPADPTMFQKRYLKKMRDLGEGHFGKVTLYMYDPSNDGTGELVAVKALKQENSDVPDVWKKEIEILKSLYHSNIVRYKGCCTEPGRLEVQLIMEYLPLGSLREFLPKNKIGVPQCLMFAQQICQGMDYLHSQRYVHRDLAARNVLVENKGLVKIGDFGLTKYIPEGEIYYRVRETGDSPVYWYAIECLKEMKFSFASDVWSFGVTLYEIFTHCDSRQSPPTKFFEMMGLTEGSMTLVKIIELLERNRRLPCPRDCPHEARLLMEQCWNKNAENRPSFRTLVDKFDALRRMYDWQFNPNFPMSQIC</sequence>
<dbReference type="InterPro" id="IPR019749">
    <property type="entry name" value="Band_41_domain"/>
</dbReference>
<dbReference type="FunFam" id="3.30.200.20:FF:000135">
    <property type="entry name" value="Tyrosine-protein kinase"/>
    <property type="match status" value="1"/>
</dbReference>
<dbReference type="InterPro" id="IPR000299">
    <property type="entry name" value="FERM_domain"/>
</dbReference>
<dbReference type="Gene3D" id="1.10.510.10">
    <property type="entry name" value="Transferase(Phosphotransferase) domain 1"/>
    <property type="match status" value="2"/>
</dbReference>
<evidence type="ECO:0000256" key="3">
    <source>
        <dbReference type="ARBA" id="ARBA00022737"/>
    </source>
</evidence>
<dbReference type="Gene3D" id="3.30.505.10">
    <property type="entry name" value="SH2 domain"/>
    <property type="match status" value="1"/>
</dbReference>
<dbReference type="PANTHER" id="PTHR45807">
    <property type="entry name" value="TYROSINE-PROTEIN KINASE HOPSCOTCH"/>
    <property type="match status" value="1"/>
</dbReference>
<dbReference type="GO" id="GO:0005131">
    <property type="term" value="F:growth hormone receptor binding"/>
    <property type="evidence" value="ECO:0007669"/>
    <property type="project" value="TreeGrafter"/>
</dbReference>
<dbReference type="AlphaFoldDB" id="A0A1A8VFR2"/>
<evidence type="ECO:0000256" key="13">
    <source>
        <dbReference type="RuleBase" id="RU362096"/>
    </source>
</evidence>
<dbReference type="InterPro" id="IPR016251">
    <property type="entry name" value="Tyr_kinase_non-rcpt_Jak/Tyk2"/>
</dbReference>
<organism evidence="18">
    <name type="scientific">Nothobranchius furzeri</name>
    <name type="common">Turquoise killifish</name>
    <dbReference type="NCBI Taxonomy" id="105023"/>
    <lineage>
        <taxon>Eukaryota</taxon>
        <taxon>Metazoa</taxon>
        <taxon>Chordata</taxon>
        <taxon>Craniata</taxon>
        <taxon>Vertebrata</taxon>
        <taxon>Euteleostomi</taxon>
        <taxon>Actinopterygii</taxon>
        <taxon>Neopterygii</taxon>
        <taxon>Teleostei</taxon>
        <taxon>Neoteleostei</taxon>
        <taxon>Acanthomorphata</taxon>
        <taxon>Ovalentaria</taxon>
        <taxon>Atherinomorphae</taxon>
        <taxon>Cyprinodontiformes</taxon>
        <taxon>Nothobranchiidae</taxon>
        <taxon>Nothobranchius</taxon>
    </lineage>
</organism>
<proteinExistence type="inferred from homology"/>
<dbReference type="PRINTS" id="PR00109">
    <property type="entry name" value="TYRKINASE"/>
</dbReference>
<evidence type="ECO:0000256" key="11">
    <source>
        <dbReference type="PIRSR" id="PIRSR000636-2"/>
    </source>
</evidence>
<dbReference type="Pfam" id="PF07714">
    <property type="entry name" value="PK_Tyr_Ser-Thr"/>
    <property type="match status" value="2"/>
</dbReference>
<evidence type="ECO:0000256" key="4">
    <source>
        <dbReference type="ARBA" id="ARBA00022741"/>
    </source>
</evidence>
<dbReference type="EMBL" id="JAAVVJ010000003">
    <property type="protein sequence ID" value="KAF7225610.1"/>
    <property type="molecule type" value="Genomic_DNA"/>
</dbReference>
<dbReference type="InterPro" id="IPR041046">
    <property type="entry name" value="FERM_F2"/>
</dbReference>
<dbReference type="GO" id="GO:0035556">
    <property type="term" value="P:intracellular signal transduction"/>
    <property type="evidence" value="ECO:0007669"/>
    <property type="project" value="InterPro"/>
</dbReference>
<name>A0A1A8VFR2_NOTFU</name>
<dbReference type="RefSeq" id="XP_015804004.3">
    <property type="nucleotide sequence ID" value="XM_015948518.3"/>
</dbReference>
<evidence type="ECO:0000313" key="18">
    <source>
        <dbReference type="EMBL" id="SBS58427.1"/>
    </source>
</evidence>
<dbReference type="InterPro" id="IPR000980">
    <property type="entry name" value="SH2"/>
</dbReference>